<feature type="region of interest" description="Disordered" evidence="1">
    <location>
        <begin position="39"/>
        <end position="69"/>
    </location>
</feature>
<gene>
    <name evidence="2" type="ORF">SDC9_178918</name>
</gene>
<accession>A0A645H5A3</accession>
<proteinExistence type="predicted"/>
<reference evidence="2" key="1">
    <citation type="submission" date="2019-08" db="EMBL/GenBank/DDBJ databases">
        <authorList>
            <person name="Kucharzyk K."/>
            <person name="Murdoch R.W."/>
            <person name="Higgins S."/>
            <person name="Loffler F."/>
        </authorList>
    </citation>
    <scope>NUCLEOTIDE SEQUENCE</scope>
</reference>
<evidence type="ECO:0000256" key="1">
    <source>
        <dbReference type="SAM" id="MobiDB-lite"/>
    </source>
</evidence>
<evidence type="ECO:0000313" key="2">
    <source>
        <dbReference type="EMBL" id="MPN31444.1"/>
    </source>
</evidence>
<sequence>MPDDDSNQQGHTIGKLVLTKLRLREKRTGYGMDYCSRDLDKPANPDVARNRAGHRQPCLHLNSQREIAA</sequence>
<protein>
    <submittedName>
        <fullName evidence="2">Uncharacterized protein</fullName>
    </submittedName>
</protein>
<dbReference type="EMBL" id="VSSQ01082965">
    <property type="protein sequence ID" value="MPN31444.1"/>
    <property type="molecule type" value="Genomic_DNA"/>
</dbReference>
<name>A0A645H5A3_9ZZZZ</name>
<dbReference type="AlphaFoldDB" id="A0A645H5A3"/>
<organism evidence="2">
    <name type="scientific">bioreactor metagenome</name>
    <dbReference type="NCBI Taxonomy" id="1076179"/>
    <lineage>
        <taxon>unclassified sequences</taxon>
        <taxon>metagenomes</taxon>
        <taxon>ecological metagenomes</taxon>
    </lineage>
</organism>
<comment type="caution">
    <text evidence="2">The sequence shown here is derived from an EMBL/GenBank/DDBJ whole genome shotgun (WGS) entry which is preliminary data.</text>
</comment>